<accession>A0A9W9AES3</accession>
<gene>
    <name evidence="2" type="ORF">J3R30DRAFT_3700600</name>
</gene>
<dbReference type="OrthoDB" id="3063833at2759"/>
<evidence type="ECO:0000313" key="3">
    <source>
        <dbReference type="Proteomes" id="UP001150266"/>
    </source>
</evidence>
<evidence type="ECO:0000256" key="1">
    <source>
        <dbReference type="SAM" id="MobiDB-lite"/>
    </source>
</evidence>
<dbReference type="AlphaFoldDB" id="A0A9W9AES3"/>
<reference evidence="2" key="1">
    <citation type="submission" date="2022-08" db="EMBL/GenBank/DDBJ databases">
        <title>A Global Phylogenomic Analysis of the Shiitake Genus Lentinula.</title>
        <authorList>
            <consortium name="DOE Joint Genome Institute"/>
            <person name="Sierra-Patev S."/>
            <person name="Min B."/>
            <person name="Naranjo-Ortiz M."/>
            <person name="Looney B."/>
            <person name="Konkel Z."/>
            <person name="Slot J.C."/>
            <person name="Sakamoto Y."/>
            <person name="Steenwyk J.L."/>
            <person name="Rokas A."/>
            <person name="Carro J."/>
            <person name="Camarero S."/>
            <person name="Ferreira P."/>
            <person name="Molpeceres G."/>
            <person name="Ruiz-Duenas F.J."/>
            <person name="Serrano A."/>
            <person name="Henrissat B."/>
            <person name="Drula E."/>
            <person name="Hughes K.W."/>
            <person name="Mata J.L."/>
            <person name="Ishikawa N.K."/>
            <person name="Vargas-Isla R."/>
            <person name="Ushijima S."/>
            <person name="Smith C.A."/>
            <person name="Ahrendt S."/>
            <person name="Andreopoulos W."/>
            <person name="He G."/>
            <person name="Labutti K."/>
            <person name="Lipzen A."/>
            <person name="Ng V."/>
            <person name="Riley R."/>
            <person name="Sandor L."/>
            <person name="Barry K."/>
            <person name="Martinez A.T."/>
            <person name="Xiao Y."/>
            <person name="Gibbons J.G."/>
            <person name="Terashima K."/>
            <person name="Grigoriev I.V."/>
            <person name="Hibbett D.S."/>
        </authorList>
    </citation>
    <scope>NUCLEOTIDE SEQUENCE</scope>
    <source>
        <strain evidence="2">JLM2183</strain>
    </source>
</reference>
<organism evidence="2 3">
    <name type="scientific">Lentinula aciculospora</name>
    <dbReference type="NCBI Taxonomy" id="153920"/>
    <lineage>
        <taxon>Eukaryota</taxon>
        <taxon>Fungi</taxon>
        <taxon>Dikarya</taxon>
        <taxon>Basidiomycota</taxon>
        <taxon>Agaricomycotina</taxon>
        <taxon>Agaricomycetes</taxon>
        <taxon>Agaricomycetidae</taxon>
        <taxon>Agaricales</taxon>
        <taxon>Marasmiineae</taxon>
        <taxon>Omphalotaceae</taxon>
        <taxon>Lentinula</taxon>
    </lineage>
</organism>
<keyword evidence="3" id="KW-1185">Reference proteome</keyword>
<evidence type="ECO:0000313" key="2">
    <source>
        <dbReference type="EMBL" id="KAJ4481047.1"/>
    </source>
</evidence>
<feature type="compositionally biased region" description="Polar residues" evidence="1">
    <location>
        <begin position="194"/>
        <end position="207"/>
    </location>
</feature>
<proteinExistence type="predicted"/>
<protein>
    <submittedName>
        <fullName evidence="2">Uncharacterized protein</fullName>
    </submittedName>
</protein>
<comment type="caution">
    <text evidence="2">The sequence shown here is derived from an EMBL/GenBank/DDBJ whole genome shotgun (WGS) entry which is preliminary data.</text>
</comment>
<feature type="region of interest" description="Disordered" evidence="1">
    <location>
        <begin position="396"/>
        <end position="491"/>
    </location>
</feature>
<dbReference type="EMBL" id="JAOTPV010000006">
    <property type="protein sequence ID" value="KAJ4481047.1"/>
    <property type="molecule type" value="Genomic_DNA"/>
</dbReference>
<feature type="region of interest" description="Disordered" evidence="1">
    <location>
        <begin position="194"/>
        <end position="222"/>
    </location>
</feature>
<name>A0A9W9AES3_9AGAR</name>
<dbReference type="Proteomes" id="UP001150266">
    <property type="component" value="Unassembled WGS sequence"/>
</dbReference>
<sequence length="491" mass="53397">MYVQPIVLWHPAKSWIVLVRIAAINQLLQSDESISATFPKTLNLFLFAEKCRSMSFTTCPDIYSSQHSWQLLNSQPSDQDKYVSSAQIYSTSLPSVEQMHSPSPESPSPNWLTLRNSFGLNLLLPPNFKVVSDQSTRAAAERELSLCAKLLFDLNMQASMQLSQLQNSVNANQSMTENAPSVVSQTFSVDIQSLSPTNTERPSNDSSLGPPVPVISDTASRSPSRKTLAEIKSLNHLVSSPSLQFHDHSRQSSIDLALVSSELLEPDVVQNHADLSLRPLFRISSAESNVPLNLVGEATTLKLNKAKLSPVEVEDLFGCVASSSSEASQEGDDHLLVTGDFPAANTDEMIQPCPAGDTVGTIFLDSSLNEKMSTAAPNIDTGNAAVLGANLVEVNTPVKQTRKRQPSAGGKERSRKGRNSNVIVVDTETVPPESEDALPRYGGDHLRRSKRQRTITAQKQGLDSLGLAVPGEAGMSPRRRTVSKLDKENTR</sequence>